<proteinExistence type="predicted"/>
<name>A0A7S2D976_9EUKA</name>
<dbReference type="SUPFAM" id="SSF56399">
    <property type="entry name" value="ADP-ribosylation"/>
    <property type="match status" value="1"/>
</dbReference>
<evidence type="ECO:0000256" key="1">
    <source>
        <dbReference type="SAM" id="MobiDB-lite"/>
    </source>
</evidence>
<sequence>MNDTERRYLERIQAEVEQRLSDAVNNLIEARPADPLAFLASKLLPSGSSTEASLPPASDSGTPKWTLAGWLATQGCVDTLALSLRRAERSISTDELRFFRELGSSMSNADEGRAYMLSMLHRGGALPALADTLWAATETLASARAATGAELQDKFLLDGAKLMNYDKAGLNSFFGGLERKIGVPNPKVRQGMQSEHTQRSDSPHEFSTSNYGVTTTSATEWAFVAEPDASRAWPTEVKLLLSLQEAREAEGQIKPQWPKLQGRSGLLAAGARGRTSLSLSELEERLNTQNAALAAHQQDPLTLDEAIGGRLYTGPLYVKYNAVLRGLDSDVVFFVNQMIALCCAPEVAEEYLGGASLWEEAMGSLPRETALQSLNKYTTTLHVINSAIVKLSKLTVADKVYRGISGRVLPPEFWAPNAFGVMGGVEAAFTSTTREKEVALQYAANEGGAGFVFEIAQGMVDRGADMQWLSQYPHEREILFAPLTGIEVQSTRIDESIMVVEVRPSINLNALTIEQVIGKRCKLVRDWRDNILSEIREGMAGSGFEEVAPEAFELELAKEHVLTHPAEWYNDDGNFRDVVNFMLQAKRTVLQPDERASLIYRHLKEPGVRRSLGGLLRMLTHTEAADDARAVCEMAINLLELLEPREVAPHAPALLEALALLHTSAEAQARTRLICISRLLAWLLKERAISLSVGELQRCGFYEVLYPLYPQVFSPEQLVAAGLPSTVADLRARGHVEDALSVEGFEVKIDALSISDGAFDRKEELARLVSEDQARIAMERSKGTCTFDFIDADFLRGWTGGNLPAHQALRSAHPEAIVRRTISIHDLYRGHLRDSSCVVSHRWEEREEPDSSGVQQAALIEYLRGASGEHIKLVHYDYWCFPQGKRTELEAQDFMWQLSNVNALFLGLSVFILLDSAYQSRFWTLFEAWLAFQEAGPQGLQADALGRRVYIRCIHSATVGFEDKKLRDTISRMTPQQVHELLSRPDIAVTNQADKVMQLAKISKIEEVVREAFSGE</sequence>
<protein>
    <submittedName>
        <fullName evidence="2">Uncharacterized protein</fullName>
    </submittedName>
</protein>
<evidence type="ECO:0000313" key="2">
    <source>
        <dbReference type="EMBL" id="CAD9447798.1"/>
    </source>
</evidence>
<organism evidence="2">
    <name type="scientific">Haptolina brevifila</name>
    <dbReference type="NCBI Taxonomy" id="156173"/>
    <lineage>
        <taxon>Eukaryota</taxon>
        <taxon>Haptista</taxon>
        <taxon>Haptophyta</taxon>
        <taxon>Prymnesiophyceae</taxon>
        <taxon>Prymnesiales</taxon>
        <taxon>Prymnesiaceae</taxon>
        <taxon>Haptolina</taxon>
    </lineage>
</organism>
<dbReference type="Gene3D" id="3.90.176.10">
    <property type="entry name" value="Toxin ADP-ribosyltransferase, Chain A, domain 1"/>
    <property type="match status" value="1"/>
</dbReference>
<dbReference type="AlphaFoldDB" id="A0A7S2D976"/>
<dbReference type="EMBL" id="HBGU01027558">
    <property type="protein sequence ID" value="CAD9447798.1"/>
    <property type="molecule type" value="Transcribed_RNA"/>
</dbReference>
<dbReference type="PROSITE" id="PS51996">
    <property type="entry name" value="TR_MART"/>
    <property type="match status" value="1"/>
</dbReference>
<reference evidence="2" key="1">
    <citation type="submission" date="2021-01" db="EMBL/GenBank/DDBJ databases">
        <authorList>
            <person name="Corre E."/>
            <person name="Pelletier E."/>
            <person name="Niang G."/>
            <person name="Scheremetjew M."/>
            <person name="Finn R."/>
            <person name="Kale V."/>
            <person name="Holt S."/>
            <person name="Cochrane G."/>
            <person name="Meng A."/>
            <person name="Brown T."/>
            <person name="Cohen L."/>
        </authorList>
    </citation>
    <scope>NUCLEOTIDE SEQUENCE</scope>
    <source>
        <strain evidence="2">UTEX LB 985</strain>
    </source>
</reference>
<accession>A0A7S2D976</accession>
<feature type="region of interest" description="Disordered" evidence="1">
    <location>
        <begin position="185"/>
        <end position="208"/>
    </location>
</feature>
<gene>
    <name evidence="2" type="ORF">CBRE1094_LOCUS14973</name>
</gene>